<evidence type="ECO:0000256" key="1">
    <source>
        <dbReference type="ARBA" id="ARBA00001957"/>
    </source>
</evidence>
<accession>A0ABQ3KS53</accession>
<comment type="caution">
    <text evidence="10">The sequence shown here is derived from an EMBL/GenBank/DDBJ whole genome shotgun (WGS) entry which is preliminary data.</text>
</comment>
<dbReference type="SMART" id="SM00827">
    <property type="entry name" value="PKS_AT"/>
    <property type="match status" value="2"/>
</dbReference>
<dbReference type="SUPFAM" id="SSF51735">
    <property type="entry name" value="NAD(P)-binding Rossmann-fold domains"/>
    <property type="match status" value="4"/>
</dbReference>
<dbReference type="CDD" id="cd00833">
    <property type="entry name" value="PKS"/>
    <property type="match status" value="2"/>
</dbReference>
<dbReference type="InterPro" id="IPR036291">
    <property type="entry name" value="NAD(P)-bd_dom_sf"/>
</dbReference>
<dbReference type="InterPro" id="IPR014031">
    <property type="entry name" value="Ketoacyl_synth_C"/>
</dbReference>
<dbReference type="PROSITE" id="PS52004">
    <property type="entry name" value="KS3_2"/>
    <property type="match status" value="2"/>
</dbReference>
<dbReference type="InterPro" id="IPR016036">
    <property type="entry name" value="Malonyl_transacylase_ACP-bd"/>
</dbReference>
<reference evidence="11" key="1">
    <citation type="journal article" date="2019" name="Int. J. Syst. Evol. Microbiol.">
        <title>The Global Catalogue of Microorganisms (GCM) 10K type strain sequencing project: providing services to taxonomists for standard genome sequencing and annotation.</title>
        <authorList>
            <consortium name="The Broad Institute Genomics Platform"/>
            <consortium name="The Broad Institute Genome Sequencing Center for Infectious Disease"/>
            <person name="Wu L."/>
            <person name="Ma J."/>
        </authorList>
    </citation>
    <scope>NUCLEOTIDE SEQUENCE [LARGE SCALE GENOMIC DNA]</scope>
    <source>
        <strain evidence="11">CGMCC 4.7680</strain>
    </source>
</reference>
<feature type="domain" description="Carrier" evidence="8">
    <location>
        <begin position="1388"/>
        <end position="1463"/>
    </location>
</feature>
<dbReference type="InterPro" id="IPR014030">
    <property type="entry name" value="Ketoacyl_synth_N"/>
</dbReference>
<evidence type="ECO:0000256" key="3">
    <source>
        <dbReference type="ARBA" id="ARBA00022553"/>
    </source>
</evidence>
<dbReference type="Pfam" id="PF02801">
    <property type="entry name" value="Ketoacyl-synt_C"/>
    <property type="match status" value="2"/>
</dbReference>
<keyword evidence="7" id="KW-0012">Acyltransferase</keyword>
<dbReference type="PANTHER" id="PTHR43775:SF51">
    <property type="entry name" value="INACTIVE PHENOLPHTHIOCEROL SYNTHESIS POLYKETIDE SYNTHASE TYPE I PKS1-RELATED"/>
    <property type="match status" value="1"/>
</dbReference>
<dbReference type="InterPro" id="IPR041618">
    <property type="entry name" value="PKS_DE"/>
</dbReference>
<dbReference type="InterPro" id="IPR020806">
    <property type="entry name" value="PKS_PP-bd"/>
</dbReference>
<feature type="domain" description="Carrier" evidence="8">
    <location>
        <begin position="2894"/>
        <end position="2969"/>
    </location>
</feature>
<dbReference type="InterPro" id="IPR020841">
    <property type="entry name" value="PKS_Beta-ketoAc_synthase_dom"/>
</dbReference>
<dbReference type="SUPFAM" id="SSF55048">
    <property type="entry name" value="Probable ACP-binding domain of malonyl-CoA ACP transacylase"/>
    <property type="match status" value="2"/>
</dbReference>
<dbReference type="Pfam" id="PF16197">
    <property type="entry name" value="KAsynt_C_assoc"/>
    <property type="match status" value="2"/>
</dbReference>
<evidence type="ECO:0000256" key="5">
    <source>
        <dbReference type="ARBA" id="ARBA00023194"/>
    </source>
</evidence>
<proteinExistence type="predicted"/>
<dbReference type="PROSITE" id="PS00606">
    <property type="entry name" value="KS3_1"/>
    <property type="match status" value="2"/>
</dbReference>
<keyword evidence="4" id="KW-0808">Transferase</keyword>
<dbReference type="SUPFAM" id="SSF47336">
    <property type="entry name" value="ACP-like"/>
    <property type="match status" value="2"/>
</dbReference>
<evidence type="ECO:0000256" key="2">
    <source>
        <dbReference type="ARBA" id="ARBA00022450"/>
    </source>
</evidence>
<evidence type="ECO:0000256" key="6">
    <source>
        <dbReference type="ARBA" id="ARBA00023268"/>
    </source>
</evidence>
<dbReference type="CDD" id="cd08952">
    <property type="entry name" value="KR_1_SDR_x"/>
    <property type="match status" value="2"/>
</dbReference>
<sequence>MADEDKLLGYLKKVTADLRQAHRQLREVEEKESEPIAIVAMSCRYPGGVRTPEELWRLLADGGDGISSFPLDRNWPAALYDEDPGRSGSTYVREGGFVYDAAQFDPAFFGMSPREALATDPQQRLLLEISWEAFERAGIDPLTLKNSRTGVFVGAASTGYGSGLTSLPEGVEGHLLTGTSTAIASGRVAYVLGLKGPAITVDTACSSSLVALHWAAQSLRRGECSLALAGGVTVMSTPGMFLEFSRQRGLAADGRCKPFAAAADGTGWAEGAGLLLLERLSDARRNGHPVLAVVRGSAVNQDGASNGLTAPNGPSQQQVIREALDSAGLEPSDVDAVEAHGTGTALGDPIEAHALLATYGRNRAGADPLRLGSIKSNIGHTQAAAGVAGVMKMVLALRNGLLPGTLHVDERTPQVDWSAGAVELLTEARPWPGGERVRRAGISSFGISGTNAHVIVEEPPAADVAEPEPEPAQVGTAVVPVVLSARGEEALAAQATRLLSYVDENPDVTLADLAYSLATARATFEHRAVLVCADRAGLRAELAALAGRRHSPNQVRGVVPGKGKAGKTAFLFSGQGAQRLGAGQELYDAFPVFAETVDAVCARVEGLREVMFGDDAELLNQTVHTQAALFAVEVGLFRLFESWGVTTDFLVGHSIGELAAAHVAGVFSLEDACVLVAARGRLMQALPSGGVMVAVQAAEAEVLPLLVEGVSIAAVNGPSSVVLSGDEDAVESVIKQFEGRKTRRLPVSHAFHSARMEPMLAEFRRVAETLTYHAPVIPVVSNVTGTLAEELTSPEYWVRHVRATVRFHDGVTYLAEQGVTRFLELGPDGVLTAMAAESVEGTVVSALRKDRADVESITIAVGRLQVSGLSPDWERFFAGRAAVRVPLPTYAFQRERFWLDPGETAGTTEKSEVDQWCHRATWKPLSVEPGRLDGAWLAVVPAAASGHDEVLRALADGGADVTTIVVDPHTADRGSLARSVPEAEYAGVLSLLALDATPEPDRFRAVAGTLTLIQALGDAGVTAPLWCVTRGAVPDTVTDPAQAQIWGLGRVAALEFPDRWGGLVDLPAELGDRSARHLAAALSNGDGEDQLAVRESGVLGRRLIRTAPAKEGAWRPRGTVVITGGTGALGARVARWAAEAGAEKVALVSRRGPDAPGARELAADLTDLGVAVSVLAADVADAEQCRAALKSAGSEVTAIVHAAGVLDDGVLDAVTPERLAAVVRAKGVAARTLHEVSAELGLELDAFVLFSSFAGTVGAAGQGSYAAANAYLDAVAEHRHGLGLPATSIAWGPWAEAGMAADGAERMRRGGLTPLPPATATLALGQLTGAVTVTVADVDWDRFAPGFSAARPSALLAELPEVRRVAGQRSRAAASPLPADLPEAERPAAVLELVRAHAAAALGHPGPEHIDPARAFQELGFDSLTAVEFRNALGAATGLSLPSTTVFDHPTAQALAAHLHAELFGGAPEPARAARTVALDEPIAIVGMSCRFPGGADSPEALWRLLDLGVDAMTPFPEDRGWDVEALYDPDGERPGTSYTRHGGFLDGVAEFDAGFFGVSPREAVAMDPQQRLLLEASWEALEDAGIDPRSVQGSPVGVFVGTNGQDYPMLLAYADQDSAGHAGTGNAASIVSGRVAYTLGLEGPAVTVDTACSSSLVALHWASESLRRGECSLALAGGVTVMSTPGSFLEFSRQRGLAPDGRVKAFSDDADGTAWGEGVGLLLVERLSDARRNGHPVLAVVKGSAVNSDGASNGLTAPNGPSQQRVIRDALAAAGLEASDVDAVEAHGTGTTLGDPIEAQALLATYGKDRDRPLWLGSVKSNLGHTQAAAGVAGVLKMVLALRHGVLPRTLHVGSPTSHVDWTAGRVALATEPVPWTGGDRPRRAGISSFGLSGTNAHVIIEEDTEPAPARDAEPVVDGGTVPLVLSARGADALRAQARALAGVVESRTEAELADIGWSLLTGRASLEHRAVVLAADRAAALAGLTALAEGGRGGVTGEVAEGRSAFLFSGQGAQRAGAGRELAGAFPVFAEALDAVCAHLDPELDHPLREVMFGDTGLLDRTRYTQAALFALEVALFRLLESWGVTPDHLLGHSIGELAAAHVAGVLSLADACRLVGARGRLMQALPPGGAMVAIQASEAEIAPLLTEGVSIAAVNGPASVVVSGDEDAVEAIAARFRDERKTRRLTVSHAFHSPRMEPMLAEFRRVAAELTYHEPSIPVVSNVTGTLAAEGELTSPDYWVRHVRQAVRFHDGITFLAGKGVTRFLELGPDGVLAALAAESADAMMAAVLRKNGGAEPESVLAALAALHVTGHRIYWTQLFTGARRVALPGYAFQRRHYWPRFDAARAAAAAPSNGVDAQFWAAVEREDLDALAETLSVDGETTLGSLLPVLSAWRREHTDKSTVDSWGYRVGWRRIEAAARPAPAGTWLLVLPVRADDGATTVRKALEQRLGHCVPVEIEPGVDRAALAEQVRAAASAEPELAGVVSLCSLAETGEPAVTLALVQALGDARVAAPLWCLTTGAVSVDATEPVRSRTGAAVQGLGRVVAQEAPDRWGGAVDLPEVLDERGADQLAGVLAGLDGEDQVAIRATGVFGRRLLRAAPAGPAAEWPVSGTTLITGGTGALGAEVARWAADRGAEHLVLASRRGENAPGAAELAAELADLGARVSVVACDVADRDAVQRLLAEIPEKYPLTAVVHAAGVLDDGVLDSLTPDRLAAVLAAKVDSAGHLDELTRDRDLAAFVLFSSFAGTIGAAGQGNYVAANSALDALAEQRRAAGLPATSIAWGPWAEAGMAAGETVASRQRRGGVRALPPRTAMVAMARAAARPDACLVVADVDWESFAPGFTALRPSRLFDEIPEARRASAAERESSPSDFKARLTALPDGERAGALLELVRGQAAQVLGHEGASAIEPGKAFSDLGFDSLTAVELRNVLVAITGVALPATVVFDHANPAALAQRLRSELFADGEAEVVPVLAELDRLESAVAALPVEQLAGTRLTARLQALVKQLGDAQHGERGTEVAEQLQTATSDEVFAFIDQELGLG</sequence>
<dbReference type="SUPFAM" id="SSF53901">
    <property type="entry name" value="Thiolase-like"/>
    <property type="match status" value="2"/>
</dbReference>
<dbReference type="Gene3D" id="3.40.47.10">
    <property type="match status" value="2"/>
</dbReference>
<keyword evidence="2" id="KW-0596">Phosphopantetheine</keyword>
<dbReference type="Pfam" id="PF18369">
    <property type="entry name" value="PKS_DE"/>
    <property type="match status" value="1"/>
</dbReference>
<dbReference type="InterPro" id="IPR009081">
    <property type="entry name" value="PP-bd_ACP"/>
</dbReference>
<evidence type="ECO:0000313" key="11">
    <source>
        <dbReference type="Proteomes" id="UP000649955"/>
    </source>
</evidence>
<dbReference type="Proteomes" id="UP000649955">
    <property type="component" value="Unassembled WGS sequence"/>
</dbReference>
<dbReference type="SMART" id="SM00823">
    <property type="entry name" value="PKS_PP"/>
    <property type="match status" value="2"/>
</dbReference>
<gene>
    <name evidence="10" type="ORF">GCM10017567_84810</name>
</gene>
<evidence type="ECO:0000259" key="8">
    <source>
        <dbReference type="PROSITE" id="PS50075"/>
    </source>
</evidence>
<dbReference type="EMBL" id="BNAW01000077">
    <property type="protein sequence ID" value="GHG49211.1"/>
    <property type="molecule type" value="Genomic_DNA"/>
</dbReference>
<keyword evidence="5" id="KW-0045">Antibiotic biosynthesis</keyword>
<dbReference type="Pfam" id="PF08990">
    <property type="entry name" value="Docking"/>
    <property type="match status" value="1"/>
</dbReference>
<dbReference type="PROSITE" id="PS50075">
    <property type="entry name" value="CARRIER"/>
    <property type="match status" value="2"/>
</dbReference>
<dbReference type="Pfam" id="PF00109">
    <property type="entry name" value="ketoacyl-synt"/>
    <property type="match status" value="2"/>
</dbReference>
<evidence type="ECO:0000256" key="4">
    <source>
        <dbReference type="ARBA" id="ARBA00022679"/>
    </source>
</evidence>
<dbReference type="InterPro" id="IPR016039">
    <property type="entry name" value="Thiolase-like"/>
</dbReference>
<dbReference type="InterPro" id="IPR032821">
    <property type="entry name" value="PKS_assoc"/>
</dbReference>
<keyword evidence="3" id="KW-0597">Phosphoprotein</keyword>
<protein>
    <submittedName>
        <fullName evidence="10">Uncharacterized protein</fullName>
    </submittedName>
</protein>
<dbReference type="Pfam" id="PF08659">
    <property type="entry name" value="KR"/>
    <property type="match status" value="2"/>
</dbReference>
<keyword evidence="6" id="KW-0511">Multifunctional enzyme</keyword>
<feature type="domain" description="Ketosynthase family 3 (KS3)" evidence="9">
    <location>
        <begin position="1480"/>
        <end position="1904"/>
    </location>
</feature>
<dbReference type="Pfam" id="PF00698">
    <property type="entry name" value="Acyl_transf_1"/>
    <property type="match status" value="2"/>
</dbReference>
<evidence type="ECO:0000313" key="10">
    <source>
        <dbReference type="EMBL" id="GHG49211.1"/>
    </source>
</evidence>
<evidence type="ECO:0000259" key="9">
    <source>
        <dbReference type="PROSITE" id="PS52004"/>
    </source>
</evidence>
<dbReference type="SMART" id="SM00825">
    <property type="entry name" value="PKS_KS"/>
    <property type="match status" value="2"/>
</dbReference>
<evidence type="ECO:0000256" key="7">
    <source>
        <dbReference type="ARBA" id="ARBA00023315"/>
    </source>
</evidence>
<dbReference type="Gene3D" id="3.40.50.720">
    <property type="entry name" value="NAD(P)-binding Rossmann-like Domain"/>
    <property type="match status" value="2"/>
</dbReference>
<dbReference type="InterPro" id="IPR018201">
    <property type="entry name" value="Ketoacyl_synth_AS"/>
</dbReference>
<dbReference type="Pfam" id="PF00550">
    <property type="entry name" value="PP-binding"/>
    <property type="match status" value="2"/>
</dbReference>
<comment type="cofactor">
    <cofactor evidence="1">
        <name>pantetheine 4'-phosphate</name>
        <dbReference type="ChEBI" id="CHEBI:47942"/>
    </cofactor>
</comment>
<dbReference type="InterPro" id="IPR013968">
    <property type="entry name" value="PKS_KR"/>
</dbReference>
<feature type="domain" description="Ketosynthase family 3 (KS3)" evidence="9">
    <location>
        <begin position="33"/>
        <end position="458"/>
    </location>
</feature>
<dbReference type="Gene3D" id="3.30.70.3290">
    <property type="match status" value="2"/>
</dbReference>
<organism evidence="10 11">
    <name type="scientific">Amycolatopsis bullii</name>
    <dbReference type="NCBI Taxonomy" id="941987"/>
    <lineage>
        <taxon>Bacteria</taxon>
        <taxon>Bacillati</taxon>
        <taxon>Actinomycetota</taxon>
        <taxon>Actinomycetes</taxon>
        <taxon>Pseudonocardiales</taxon>
        <taxon>Pseudonocardiaceae</taxon>
        <taxon>Amycolatopsis</taxon>
    </lineage>
</organism>
<dbReference type="InterPro" id="IPR050091">
    <property type="entry name" value="PKS_NRPS_Biosynth_Enz"/>
</dbReference>
<dbReference type="Gene3D" id="1.10.1200.10">
    <property type="entry name" value="ACP-like"/>
    <property type="match status" value="2"/>
</dbReference>
<dbReference type="SMART" id="SM01294">
    <property type="entry name" value="PKS_PP_betabranch"/>
    <property type="match status" value="2"/>
</dbReference>
<dbReference type="SUPFAM" id="SSF52151">
    <property type="entry name" value="FabD/lysophospholipase-like"/>
    <property type="match status" value="2"/>
</dbReference>
<name>A0ABQ3KS53_9PSEU</name>
<dbReference type="Gene3D" id="3.40.366.10">
    <property type="entry name" value="Malonyl-Coenzyme A Acyl Carrier Protein, domain 2"/>
    <property type="match status" value="2"/>
</dbReference>
<dbReference type="NCBIfam" id="NF045894">
    <property type="entry name" value="PKS_plus_SDR"/>
    <property type="match status" value="1"/>
</dbReference>
<dbReference type="PANTHER" id="PTHR43775">
    <property type="entry name" value="FATTY ACID SYNTHASE"/>
    <property type="match status" value="1"/>
</dbReference>
<dbReference type="InterPro" id="IPR036736">
    <property type="entry name" value="ACP-like_sf"/>
</dbReference>
<keyword evidence="11" id="KW-1185">Reference proteome</keyword>
<dbReference type="InterPro" id="IPR001227">
    <property type="entry name" value="Ac_transferase_dom_sf"/>
</dbReference>
<dbReference type="InterPro" id="IPR057326">
    <property type="entry name" value="KR_dom"/>
</dbReference>
<dbReference type="InterPro" id="IPR014043">
    <property type="entry name" value="Acyl_transferase_dom"/>
</dbReference>
<dbReference type="Gene3D" id="6.10.140.1830">
    <property type="match status" value="1"/>
</dbReference>
<dbReference type="InterPro" id="IPR016035">
    <property type="entry name" value="Acyl_Trfase/lysoPLipase"/>
</dbReference>
<dbReference type="SMART" id="SM00822">
    <property type="entry name" value="PKS_KR"/>
    <property type="match status" value="2"/>
</dbReference>
<dbReference type="InterPro" id="IPR015083">
    <property type="entry name" value="NorB/c/GfsB-D-like_docking"/>
</dbReference>